<dbReference type="InterPro" id="IPR027417">
    <property type="entry name" value="P-loop_NTPase"/>
</dbReference>
<sequence>MAEIAVRSREDHEIWLMLSREIAHGAAHDSAERHPISSCLSGTRFRVLDTLEASLSQVDRKVVWLFGRAGAGKSSVAYSLAERLREQDKLAASFFFSQKHLSRSNTDRVFLTIAYQLGLRHHRAKACVIEAIRRDPTLLRPETSRREQCERLVVEPLKSLRNVWGGGDKVMIFDAAEEAEAPAGKGGQIRESVLLLTELIRNTSPHPLPISGILITSRPFPRLENILKEPGITDLFIRHSLEDFDAVRDVTLYLQYYLCEVRNNDDRLYRYPCPWPIDGDLSMMAKLMKGHFIVAATVQRLVQVADDPVHRLDTITRFYRGDVRLGRARGDIDSIYHFVLSNCDESIRRPAVECLADVMSLAEPLTPMLLWELFGYDARDRISHLAAVVNIPHSRSSLDPIQIYHVSLRDYVSDQRRSGGFYVDASESHQRLAFMCLTVMQRQLEDSYGGGEPSHRHSNFPNLADRHNKRIIGCLQYACQYWAHHLERAKDDEGLHVLVLDFLENRRSSFVEFLSLLVNRDMVFTVLSGARRVVATWSTSEEHSRALRLLDSTLQLVTPANVRRSAVDIYPDGALSKNRTRRPSMTSPTSYSGTSGVPMHTVRWESKVVTPEGKADTNDDSSATFVSLWALVTMLFVMSYLLI</sequence>
<dbReference type="Pfam" id="PF24883">
    <property type="entry name" value="NPHP3_N"/>
    <property type="match status" value="1"/>
</dbReference>
<evidence type="ECO:0000313" key="5">
    <source>
        <dbReference type="Proteomes" id="UP000053558"/>
    </source>
</evidence>
<dbReference type="OrthoDB" id="3262244at2759"/>
<feature type="region of interest" description="Disordered" evidence="2">
    <location>
        <begin position="577"/>
        <end position="598"/>
    </location>
</feature>
<dbReference type="KEGG" id="cput:CONPUDRAFT_155686"/>
<dbReference type="SUPFAM" id="SSF52540">
    <property type="entry name" value="P-loop containing nucleoside triphosphate hydrolases"/>
    <property type="match status" value="1"/>
</dbReference>
<dbReference type="InterPro" id="IPR056884">
    <property type="entry name" value="NPHP3-like_N"/>
</dbReference>
<dbReference type="PANTHER" id="PTHR10039:SF14">
    <property type="entry name" value="NACHT DOMAIN-CONTAINING PROTEIN"/>
    <property type="match status" value="1"/>
</dbReference>
<dbReference type="PANTHER" id="PTHR10039">
    <property type="entry name" value="AMELOGENIN"/>
    <property type="match status" value="1"/>
</dbReference>
<protein>
    <recommendedName>
        <fullName evidence="3">Nephrocystin 3-like N-terminal domain-containing protein</fullName>
    </recommendedName>
</protein>
<proteinExistence type="predicted"/>
<dbReference type="GeneID" id="19203491"/>
<dbReference type="Gene3D" id="3.40.50.300">
    <property type="entry name" value="P-loop containing nucleotide triphosphate hydrolases"/>
    <property type="match status" value="1"/>
</dbReference>
<evidence type="ECO:0000256" key="2">
    <source>
        <dbReference type="SAM" id="MobiDB-lite"/>
    </source>
</evidence>
<evidence type="ECO:0000313" key="4">
    <source>
        <dbReference type="EMBL" id="EIW79001.1"/>
    </source>
</evidence>
<dbReference type="Proteomes" id="UP000053558">
    <property type="component" value="Unassembled WGS sequence"/>
</dbReference>
<organism evidence="4 5">
    <name type="scientific">Coniophora puteana (strain RWD-64-598)</name>
    <name type="common">Brown rot fungus</name>
    <dbReference type="NCBI Taxonomy" id="741705"/>
    <lineage>
        <taxon>Eukaryota</taxon>
        <taxon>Fungi</taxon>
        <taxon>Dikarya</taxon>
        <taxon>Basidiomycota</taxon>
        <taxon>Agaricomycotina</taxon>
        <taxon>Agaricomycetes</taxon>
        <taxon>Agaricomycetidae</taxon>
        <taxon>Boletales</taxon>
        <taxon>Coniophorineae</taxon>
        <taxon>Coniophoraceae</taxon>
        <taxon>Coniophora</taxon>
    </lineage>
</organism>
<gene>
    <name evidence="4" type="ORF">CONPUDRAFT_155686</name>
</gene>
<dbReference type="RefSeq" id="XP_007770738.1">
    <property type="nucleotide sequence ID" value="XM_007772548.1"/>
</dbReference>
<reference evidence="5" key="1">
    <citation type="journal article" date="2012" name="Science">
        <title>The Paleozoic origin of enzymatic lignin decomposition reconstructed from 31 fungal genomes.</title>
        <authorList>
            <person name="Floudas D."/>
            <person name="Binder M."/>
            <person name="Riley R."/>
            <person name="Barry K."/>
            <person name="Blanchette R.A."/>
            <person name="Henrissat B."/>
            <person name="Martinez A.T."/>
            <person name="Otillar R."/>
            <person name="Spatafora J.W."/>
            <person name="Yadav J.S."/>
            <person name="Aerts A."/>
            <person name="Benoit I."/>
            <person name="Boyd A."/>
            <person name="Carlson A."/>
            <person name="Copeland A."/>
            <person name="Coutinho P.M."/>
            <person name="de Vries R.P."/>
            <person name="Ferreira P."/>
            <person name="Findley K."/>
            <person name="Foster B."/>
            <person name="Gaskell J."/>
            <person name="Glotzer D."/>
            <person name="Gorecki P."/>
            <person name="Heitman J."/>
            <person name="Hesse C."/>
            <person name="Hori C."/>
            <person name="Igarashi K."/>
            <person name="Jurgens J.A."/>
            <person name="Kallen N."/>
            <person name="Kersten P."/>
            <person name="Kohler A."/>
            <person name="Kuees U."/>
            <person name="Kumar T.K.A."/>
            <person name="Kuo A."/>
            <person name="LaButti K."/>
            <person name="Larrondo L.F."/>
            <person name="Lindquist E."/>
            <person name="Ling A."/>
            <person name="Lombard V."/>
            <person name="Lucas S."/>
            <person name="Lundell T."/>
            <person name="Martin R."/>
            <person name="McLaughlin D.J."/>
            <person name="Morgenstern I."/>
            <person name="Morin E."/>
            <person name="Murat C."/>
            <person name="Nagy L.G."/>
            <person name="Nolan M."/>
            <person name="Ohm R.A."/>
            <person name="Patyshakuliyeva A."/>
            <person name="Rokas A."/>
            <person name="Ruiz-Duenas F.J."/>
            <person name="Sabat G."/>
            <person name="Salamov A."/>
            <person name="Samejima M."/>
            <person name="Schmutz J."/>
            <person name="Slot J.C."/>
            <person name="St John F."/>
            <person name="Stenlid J."/>
            <person name="Sun H."/>
            <person name="Sun S."/>
            <person name="Syed K."/>
            <person name="Tsang A."/>
            <person name="Wiebenga A."/>
            <person name="Young D."/>
            <person name="Pisabarro A."/>
            <person name="Eastwood D.C."/>
            <person name="Martin F."/>
            <person name="Cullen D."/>
            <person name="Grigoriev I.V."/>
            <person name="Hibbett D.S."/>
        </authorList>
    </citation>
    <scope>NUCLEOTIDE SEQUENCE [LARGE SCALE GENOMIC DNA]</scope>
    <source>
        <strain evidence="5">RWD-64-598 SS2</strain>
    </source>
</reference>
<dbReference type="AlphaFoldDB" id="A0A5M3MKD4"/>
<accession>A0A5M3MKD4</accession>
<feature type="domain" description="Nephrocystin 3-like N-terminal" evidence="3">
    <location>
        <begin position="57"/>
        <end position="218"/>
    </location>
</feature>
<name>A0A5M3MKD4_CONPW</name>
<evidence type="ECO:0000259" key="3">
    <source>
        <dbReference type="Pfam" id="PF24883"/>
    </source>
</evidence>
<evidence type="ECO:0000256" key="1">
    <source>
        <dbReference type="ARBA" id="ARBA00022737"/>
    </source>
</evidence>
<feature type="compositionally biased region" description="Polar residues" evidence="2">
    <location>
        <begin position="583"/>
        <end position="595"/>
    </location>
</feature>
<keyword evidence="1" id="KW-0677">Repeat</keyword>
<keyword evidence="5" id="KW-1185">Reference proteome</keyword>
<dbReference type="OMA" id="TMYNTIT"/>
<comment type="caution">
    <text evidence="4">The sequence shown here is derived from an EMBL/GenBank/DDBJ whole genome shotgun (WGS) entry which is preliminary data.</text>
</comment>
<dbReference type="EMBL" id="JH711581">
    <property type="protein sequence ID" value="EIW79001.1"/>
    <property type="molecule type" value="Genomic_DNA"/>
</dbReference>